<dbReference type="AlphaFoldDB" id="A0A1Y1IBL8"/>
<dbReference type="OrthoDB" id="2017163at2759"/>
<reference evidence="3 4" key="1">
    <citation type="journal article" date="2014" name="Nat. Commun.">
        <title>Klebsormidium flaccidum genome reveals primary factors for plant terrestrial adaptation.</title>
        <authorList>
            <person name="Hori K."/>
            <person name="Maruyama F."/>
            <person name="Fujisawa T."/>
            <person name="Togashi T."/>
            <person name="Yamamoto N."/>
            <person name="Seo M."/>
            <person name="Sato S."/>
            <person name="Yamada T."/>
            <person name="Mori H."/>
            <person name="Tajima N."/>
            <person name="Moriyama T."/>
            <person name="Ikeuchi M."/>
            <person name="Watanabe M."/>
            <person name="Wada H."/>
            <person name="Kobayashi K."/>
            <person name="Saito M."/>
            <person name="Masuda T."/>
            <person name="Sasaki-Sekimoto Y."/>
            <person name="Mashiguchi K."/>
            <person name="Awai K."/>
            <person name="Shimojima M."/>
            <person name="Masuda S."/>
            <person name="Iwai M."/>
            <person name="Nobusawa T."/>
            <person name="Narise T."/>
            <person name="Kondo S."/>
            <person name="Saito H."/>
            <person name="Sato R."/>
            <person name="Murakawa M."/>
            <person name="Ihara Y."/>
            <person name="Oshima-Yamada Y."/>
            <person name="Ohtaka K."/>
            <person name="Satoh M."/>
            <person name="Sonobe K."/>
            <person name="Ishii M."/>
            <person name="Ohtani R."/>
            <person name="Kanamori-Sato M."/>
            <person name="Honoki R."/>
            <person name="Miyazaki D."/>
            <person name="Mochizuki H."/>
            <person name="Umetsu J."/>
            <person name="Higashi K."/>
            <person name="Shibata D."/>
            <person name="Kamiya Y."/>
            <person name="Sato N."/>
            <person name="Nakamura Y."/>
            <person name="Tabata S."/>
            <person name="Ida S."/>
            <person name="Kurokawa K."/>
            <person name="Ohta H."/>
        </authorList>
    </citation>
    <scope>NUCLEOTIDE SEQUENCE [LARGE SCALE GENOMIC DNA]</scope>
    <source>
        <strain evidence="3 4">NIES-2285</strain>
    </source>
</reference>
<dbReference type="EMBL" id="DF237297">
    <property type="protein sequence ID" value="GAQ87362.1"/>
    <property type="molecule type" value="Genomic_DNA"/>
</dbReference>
<evidence type="ECO:0000313" key="3">
    <source>
        <dbReference type="EMBL" id="GAQ87362.1"/>
    </source>
</evidence>
<name>A0A1Y1IBL8_KLENI</name>
<evidence type="ECO:0000256" key="2">
    <source>
        <dbReference type="SAM" id="Phobius"/>
    </source>
</evidence>
<feature type="transmembrane region" description="Helical" evidence="2">
    <location>
        <begin position="256"/>
        <end position="274"/>
    </location>
</feature>
<protein>
    <submittedName>
        <fullName evidence="3">Uncharacterized protein</fullName>
    </submittedName>
</protein>
<keyword evidence="2" id="KW-0472">Membrane</keyword>
<accession>A0A1Y1IBL8</accession>
<evidence type="ECO:0000256" key="1">
    <source>
        <dbReference type="SAM" id="MobiDB-lite"/>
    </source>
</evidence>
<keyword evidence="4" id="KW-1185">Reference proteome</keyword>
<dbReference type="Proteomes" id="UP000054558">
    <property type="component" value="Unassembled WGS sequence"/>
</dbReference>
<sequence length="428" mass="46244">MCHRFTASTFLGSELPSAELSVSGFQVQFQVRPLAPHASLAHAQAFLVLLLLGPSLDMGFASVAISPVAGGFKCCTCQRQCRPANLRGAAEVAIFWPSERASFHKKRGGHWGPAVRSRRRFDVAAKVGESDVSPQNGAPAGGPEENDMAERLAKAEAEAAALRKELESRKAVVGADLGKPRPGNKRIDGTGLREVLWEGPGAQKERAKFSKSAKSAKWGLSEAELFISRGAGEGEMEAIVGPATDEGAENVVRRNLIIGVALAVVAGVLAFVRFPGGRPQPSKPLFFYLVPLVRIQGLLPQLQLAIEEGRLADLREQLKTIVGEPNNLKDNLLNAASWLPTDAELDAANQVAFDVLEYVDQADSKKYFDNFGEPSAAQRSEFSKFSLQSIKAASRKLDEFFKLMPSEDVAAAKEQVLRTSLPEEQLTI</sequence>
<organism evidence="3 4">
    <name type="scientific">Klebsormidium nitens</name>
    <name type="common">Green alga</name>
    <name type="synonym">Ulothrix nitens</name>
    <dbReference type="NCBI Taxonomy" id="105231"/>
    <lineage>
        <taxon>Eukaryota</taxon>
        <taxon>Viridiplantae</taxon>
        <taxon>Streptophyta</taxon>
        <taxon>Klebsormidiophyceae</taxon>
        <taxon>Klebsormidiales</taxon>
        <taxon>Klebsormidiaceae</taxon>
        <taxon>Klebsormidium</taxon>
    </lineage>
</organism>
<gene>
    <name evidence="3" type="ORF">KFL_003480060</name>
</gene>
<feature type="region of interest" description="Disordered" evidence="1">
    <location>
        <begin position="126"/>
        <end position="148"/>
    </location>
</feature>
<keyword evidence="2" id="KW-0812">Transmembrane</keyword>
<keyword evidence="2" id="KW-1133">Transmembrane helix</keyword>
<evidence type="ECO:0000313" key="4">
    <source>
        <dbReference type="Proteomes" id="UP000054558"/>
    </source>
</evidence>
<proteinExistence type="predicted"/>
<dbReference type="OMA" id="VERKCCK"/>